<evidence type="ECO:0000313" key="6">
    <source>
        <dbReference type="Proteomes" id="UP001054857"/>
    </source>
</evidence>
<protein>
    <submittedName>
        <fullName evidence="5">Uncharacterized protein</fullName>
    </submittedName>
</protein>
<dbReference type="Gene3D" id="3.80.10.10">
    <property type="entry name" value="Ribonuclease Inhibitor"/>
    <property type="match status" value="1"/>
</dbReference>
<evidence type="ECO:0000313" key="5">
    <source>
        <dbReference type="EMBL" id="GFR44227.1"/>
    </source>
</evidence>
<keyword evidence="2" id="KW-0433">Leucine-rich repeat</keyword>
<comment type="caution">
    <text evidence="5">The sequence shown here is derived from an EMBL/GenBank/DDBJ whole genome shotgun (WGS) entry which is preliminary data.</text>
</comment>
<dbReference type="PANTHER" id="PTHR18849">
    <property type="entry name" value="LEUCINE RICH REPEAT PROTEIN"/>
    <property type="match status" value="1"/>
</dbReference>
<dbReference type="SUPFAM" id="SSF52058">
    <property type="entry name" value="L domain-like"/>
    <property type="match status" value="1"/>
</dbReference>
<reference evidence="5 6" key="1">
    <citation type="journal article" date="2021" name="Sci. Rep.">
        <title>Genome sequencing of the multicellular alga Astrephomene provides insights into convergent evolution of germ-soma differentiation.</title>
        <authorList>
            <person name="Yamashita S."/>
            <person name="Yamamoto K."/>
            <person name="Matsuzaki R."/>
            <person name="Suzuki S."/>
            <person name="Yamaguchi H."/>
            <person name="Hirooka S."/>
            <person name="Minakuchi Y."/>
            <person name="Miyagishima S."/>
            <person name="Kawachi M."/>
            <person name="Toyoda A."/>
            <person name="Nozaki H."/>
        </authorList>
    </citation>
    <scope>NUCLEOTIDE SEQUENCE [LARGE SCALE GENOMIC DNA]</scope>
    <source>
        <strain evidence="5 6">NIES-4017</strain>
    </source>
</reference>
<evidence type="ECO:0000256" key="1">
    <source>
        <dbReference type="ARBA" id="ARBA00004430"/>
    </source>
</evidence>
<dbReference type="Pfam" id="PF14580">
    <property type="entry name" value="LRR_9"/>
    <property type="match status" value="1"/>
</dbReference>
<name>A0AAD3HKM5_9CHLO</name>
<dbReference type="GO" id="GO:0005930">
    <property type="term" value="C:axoneme"/>
    <property type="evidence" value="ECO:0007669"/>
    <property type="project" value="UniProtKB-SubCell"/>
</dbReference>
<dbReference type="AlphaFoldDB" id="A0AAD3HKM5"/>
<proteinExistence type="predicted"/>
<keyword evidence="3" id="KW-0677">Repeat</keyword>
<sequence>MVVLTEQIIKGKTRLDKLEEVRNLNLWGQGLDDCTILSKLPNLEVLSLSVNKLTSLKDFRHCTKLQELYLRKNDVRDLGEIQHLAGLKELRVLWLSDNPCAEHPHYKQFVARTLPHLHKLDNEDLTSFIALDTPGPAPSTAAVGAACGAVGGGGPLGAGPVSMPSPPSPYAEQVGVRNGGGSVAASPEPSGHAGGGGG</sequence>
<feature type="region of interest" description="Disordered" evidence="4">
    <location>
        <begin position="158"/>
        <end position="198"/>
    </location>
</feature>
<dbReference type="Proteomes" id="UP001054857">
    <property type="component" value="Unassembled WGS sequence"/>
</dbReference>
<accession>A0AAD3HKM5</accession>
<keyword evidence="6" id="KW-1185">Reference proteome</keyword>
<gene>
    <name evidence="5" type="ORF">Agub_g5417</name>
</gene>
<evidence type="ECO:0000256" key="3">
    <source>
        <dbReference type="ARBA" id="ARBA00022737"/>
    </source>
</evidence>
<organism evidence="5 6">
    <name type="scientific">Astrephomene gubernaculifera</name>
    <dbReference type="NCBI Taxonomy" id="47775"/>
    <lineage>
        <taxon>Eukaryota</taxon>
        <taxon>Viridiplantae</taxon>
        <taxon>Chlorophyta</taxon>
        <taxon>core chlorophytes</taxon>
        <taxon>Chlorophyceae</taxon>
        <taxon>CS clade</taxon>
        <taxon>Chlamydomonadales</taxon>
        <taxon>Astrephomenaceae</taxon>
        <taxon>Astrephomene</taxon>
    </lineage>
</organism>
<comment type="subcellular location">
    <subcellularLocation>
        <location evidence="1">Cytoplasm</location>
        <location evidence="1">Cytoskeleton</location>
        <location evidence="1">Cilium axoneme</location>
    </subcellularLocation>
</comment>
<dbReference type="InterPro" id="IPR001611">
    <property type="entry name" value="Leu-rich_rpt"/>
</dbReference>
<dbReference type="PANTHER" id="PTHR18849:SF0">
    <property type="entry name" value="CILIA- AND FLAGELLA-ASSOCIATED PROTEIN 410-RELATED"/>
    <property type="match status" value="1"/>
</dbReference>
<feature type="non-terminal residue" evidence="5">
    <location>
        <position position="198"/>
    </location>
</feature>
<dbReference type="PROSITE" id="PS51450">
    <property type="entry name" value="LRR"/>
    <property type="match status" value="2"/>
</dbReference>
<evidence type="ECO:0000256" key="2">
    <source>
        <dbReference type="ARBA" id="ARBA00022614"/>
    </source>
</evidence>
<evidence type="ECO:0000256" key="4">
    <source>
        <dbReference type="SAM" id="MobiDB-lite"/>
    </source>
</evidence>
<dbReference type="InterPro" id="IPR032675">
    <property type="entry name" value="LRR_dom_sf"/>
</dbReference>
<dbReference type="EMBL" id="BMAR01000007">
    <property type="protein sequence ID" value="GFR44227.1"/>
    <property type="molecule type" value="Genomic_DNA"/>
</dbReference>